<evidence type="ECO:0000313" key="2">
    <source>
        <dbReference type="Proteomes" id="UP001055072"/>
    </source>
</evidence>
<comment type="caution">
    <text evidence="1">The sequence shown here is derived from an EMBL/GenBank/DDBJ whole genome shotgun (WGS) entry which is preliminary data.</text>
</comment>
<evidence type="ECO:0000313" key="1">
    <source>
        <dbReference type="EMBL" id="KAI0085666.1"/>
    </source>
</evidence>
<organism evidence="1 2">
    <name type="scientific">Irpex rosettiformis</name>
    <dbReference type="NCBI Taxonomy" id="378272"/>
    <lineage>
        <taxon>Eukaryota</taxon>
        <taxon>Fungi</taxon>
        <taxon>Dikarya</taxon>
        <taxon>Basidiomycota</taxon>
        <taxon>Agaricomycotina</taxon>
        <taxon>Agaricomycetes</taxon>
        <taxon>Polyporales</taxon>
        <taxon>Irpicaceae</taxon>
        <taxon>Irpex</taxon>
    </lineage>
</organism>
<feature type="non-terminal residue" evidence="1">
    <location>
        <position position="1"/>
    </location>
</feature>
<name>A0ACB8TUL7_9APHY</name>
<dbReference type="EMBL" id="MU274929">
    <property type="protein sequence ID" value="KAI0085666.1"/>
    <property type="molecule type" value="Genomic_DNA"/>
</dbReference>
<keyword evidence="2" id="KW-1185">Reference proteome</keyword>
<dbReference type="Proteomes" id="UP001055072">
    <property type="component" value="Unassembled WGS sequence"/>
</dbReference>
<protein>
    <submittedName>
        <fullName evidence="1">Uncharacterized protein</fullName>
    </submittedName>
</protein>
<sequence>IYCGDFFQLPPVTQKENGIPIQPTLAFDADSWPQTVGKPIVLKKVFRQNDPEFVDMLNALRIGKLSEHHVHKFMALDRPMTCPKGMEPVQLYPLKDNVNKANSDRLAKLKGEAKYFHSIDRPGWTREGYRLSVEVVRTALSRMVALETVVLKVCSSYDITPLIV</sequence>
<reference evidence="1" key="1">
    <citation type="journal article" date="2021" name="Environ. Microbiol.">
        <title>Gene family expansions and transcriptome signatures uncover fungal adaptations to wood decay.</title>
        <authorList>
            <person name="Hage H."/>
            <person name="Miyauchi S."/>
            <person name="Viragh M."/>
            <person name="Drula E."/>
            <person name="Min B."/>
            <person name="Chaduli D."/>
            <person name="Navarro D."/>
            <person name="Favel A."/>
            <person name="Norest M."/>
            <person name="Lesage-Meessen L."/>
            <person name="Balint B."/>
            <person name="Merenyi Z."/>
            <person name="de Eugenio L."/>
            <person name="Morin E."/>
            <person name="Martinez A.T."/>
            <person name="Baldrian P."/>
            <person name="Stursova M."/>
            <person name="Martinez M.J."/>
            <person name="Novotny C."/>
            <person name="Magnuson J.K."/>
            <person name="Spatafora J.W."/>
            <person name="Maurice S."/>
            <person name="Pangilinan J."/>
            <person name="Andreopoulos W."/>
            <person name="LaButti K."/>
            <person name="Hundley H."/>
            <person name="Na H."/>
            <person name="Kuo A."/>
            <person name="Barry K."/>
            <person name="Lipzen A."/>
            <person name="Henrissat B."/>
            <person name="Riley R."/>
            <person name="Ahrendt S."/>
            <person name="Nagy L.G."/>
            <person name="Grigoriev I.V."/>
            <person name="Martin F."/>
            <person name="Rosso M.N."/>
        </authorList>
    </citation>
    <scope>NUCLEOTIDE SEQUENCE</scope>
    <source>
        <strain evidence="1">CBS 384.51</strain>
    </source>
</reference>
<accession>A0ACB8TUL7</accession>
<gene>
    <name evidence="1" type="ORF">BDY19DRAFT_896120</name>
</gene>
<proteinExistence type="predicted"/>